<dbReference type="AlphaFoldDB" id="A0A0A1F9R6"/>
<proteinExistence type="predicted"/>
<organism evidence="2 3">
    <name type="scientific">Collimonas arenae</name>
    <dbReference type="NCBI Taxonomy" id="279058"/>
    <lineage>
        <taxon>Bacteria</taxon>
        <taxon>Pseudomonadati</taxon>
        <taxon>Pseudomonadota</taxon>
        <taxon>Betaproteobacteria</taxon>
        <taxon>Burkholderiales</taxon>
        <taxon>Oxalobacteraceae</taxon>
        <taxon>Collimonas</taxon>
    </lineage>
</organism>
<name>A0A0A1F9R6_9BURK</name>
<gene>
    <name evidence="2" type="ORF">LT85_0437</name>
</gene>
<keyword evidence="1" id="KW-0812">Transmembrane</keyword>
<dbReference type="Proteomes" id="UP000030302">
    <property type="component" value="Chromosome"/>
</dbReference>
<keyword evidence="1" id="KW-1133">Transmembrane helix</keyword>
<keyword evidence="1" id="KW-0472">Membrane</keyword>
<keyword evidence="3" id="KW-1185">Reference proteome</keyword>
<dbReference type="HOGENOM" id="CLU_3232120_0_0_4"/>
<reference evidence="3" key="1">
    <citation type="journal article" date="2014" name="Soil Biol. Biochem.">
        <title>Structure and function of bacterial communities in ageing soils: Insights from the Mendocino ecological staircase.</title>
        <authorList>
            <person name="Uroz S."/>
            <person name="Tech J.J."/>
            <person name="Sawaya N.A."/>
            <person name="Frey-Klett P."/>
            <person name="Leveau J.H.J."/>
        </authorList>
    </citation>
    <scope>NUCLEOTIDE SEQUENCE [LARGE SCALE GENOMIC DNA]</scope>
    <source>
        <strain evidence="3">Cal35</strain>
    </source>
</reference>
<dbReference type="KEGG" id="care:LT85_0437"/>
<feature type="transmembrane region" description="Helical" evidence="1">
    <location>
        <begin position="15"/>
        <end position="33"/>
    </location>
</feature>
<sequence>MIGGGNAAGMNNGPFWPHAVKASGMAITAIMVVRDKSNMGFTG</sequence>
<protein>
    <submittedName>
        <fullName evidence="2">Uncharacterized protein</fullName>
    </submittedName>
</protein>
<accession>A0A0A1F9R6</accession>
<evidence type="ECO:0000256" key="1">
    <source>
        <dbReference type="SAM" id="Phobius"/>
    </source>
</evidence>
<dbReference type="STRING" id="279058.LT85_0437"/>
<evidence type="ECO:0000313" key="2">
    <source>
        <dbReference type="EMBL" id="AIY39597.1"/>
    </source>
</evidence>
<evidence type="ECO:0000313" key="3">
    <source>
        <dbReference type="Proteomes" id="UP000030302"/>
    </source>
</evidence>
<dbReference type="EMBL" id="CP009962">
    <property type="protein sequence ID" value="AIY39597.1"/>
    <property type="molecule type" value="Genomic_DNA"/>
</dbReference>